<dbReference type="InParanoid" id="B4CZ03"/>
<keyword evidence="3" id="KW-1185">Reference proteome</keyword>
<keyword evidence="1" id="KW-0472">Membrane</keyword>
<dbReference type="Proteomes" id="UP000005824">
    <property type="component" value="Unassembled WGS sequence"/>
</dbReference>
<sequence length="76" mass="8560">MNARPKSKGWDITDVVMVPLQIVGIFATMTLLHRFTSLPWWAGVLLGMLLGMPLCWIVCGLSFYLLDLLGIGRKRK</sequence>
<gene>
    <name evidence="2" type="ORF">CfE428DRAFT_1891</name>
</gene>
<dbReference type="STRING" id="497964.CfE428DRAFT_1891"/>
<dbReference type="EMBL" id="ABVL01000004">
    <property type="protein sequence ID" value="EDY20694.1"/>
    <property type="molecule type" value="Genomic_DNA"/>
</dbReference>
<evidence type="ECO:0000313" key="3">
    <source>
        <dbReference type="Proteomes" id="UP000005824"/>
    </source>
</evidence>
<accession>B4CZ03</accession>
<feature type="transmembrane region" description="Helical" evidence="1">
    <location>
        <begin position="12"/>
        <end position="32"/>
    </location>
</feature>
<protein>
    <submittedName>
        <fullName evidence="2">Uncharacterized protein</fullName>
    </submittedName>
</protein>
<feature type="transmembrane region" description="Helical" evidence="1">
    <location>
        <begin position="38"/>
        <end position="66"/>
    </location>
</feature>
<reference evidence="2 3" key="1">
    <citation type="journal article" date="2011" name="J. Bacteriol.">
        <title>Genome sequence of Chthoniobacter flavus Ellin428, an aerobic heterotrophic soil bacterium.</title>
        <authorList>
            <person name="Kant R."/>
            <person name="van Passel M.W."/>
            <person name="Palva A."/>
            <person name="Lucas S."/>
            <person name="Lapidus A."/>
            <person name="Glavina Del Rio T."/>
            <person name="Dalin E."/>
            <person name="Tice H."/>
            <person name="Bruce D."/>
            <person name="Goodwin L."/>
            <person name="Pitluck S."/>
            <person name="Larimer F.W."/>
            <person name="Land M.L."/>
            <person name="Hauser L."/>
            <person name="Sangwan P."/>
            <person name="de Vos W.M."/>
            <person name="Janssen P.H."/>
            <person name="Smidt H."/>
        </authorList>
    </citation>
    <scope>NUCLEOTIDE SEQUENCE [LARGE SCALE GENOMIC DNA]</scope>
    <source>
        <strain evidence="2 3">Ellin428</strain>
    </source>
</reference>
<organism evidence="2 3">
    <name type="scientific">Chthoniobacter flavus Ellin428</name>
    <dbReference type="NCBI Taxonomy" id="497964"/>
    <lineage>
        <taxon>Bacteria</taxon>
        <taxon>Pseudomonadati</taxon>
        <taxon>Verrucomicrobiota</taxon>
        <taxon>Spartobacteria</taxon>
        <taxon>Chthoniobacterales</taxon>
        <taxon>Chthoniobacteraceae</taxon>
        <taxon>Chthoniobacter</taxon>
    </lineage>
</organism>
<keyword evidence="1" id="KW-0812">Transmembrane</keyword>
<evidence type="ECO:0000313" key="2">
    <source>
        <dbReference type="EMBL" id="EDY20694.1"/>
    </source>
</evidence>
<comment type="caution">
    <text evidence="2">The sequence shown here is derived from an EMBL/GenBank/DDBJ whole genome shotgun (WGS) entry which is preliminary data.</text>
</comment>
<name>B4CZ03_9BACT</name>
<proteinExistence type="predicted"/>
<keyword evidence="1" id="KW-1133">Transmembrane helix</keyword>
<evidence type="ECO:0000256" key="1">
    <source>
        <dbReference type="SAM" id="Phobius"/>
    </source>
</evidence>
<dbReference type="AlphaFoldDB" id="B4CZ03"/>
<dbReference type="RefSeq" id="WP_006979216.1">
    <property type="nucleotide sequence ID" value="NZ_ABVL01000004.1"/>
</dbReference>